<gene>
    <name evidence="1" type="ORF">B1B05_05180</name>
</gene>
<accession>A0ABX4EAW9</accession>
<evidence type="ECO:0000313" key="2">
    <source>
        <dbReference type="Proteomes" id="UP000215545"/>
    </source>
</evidence>
<protein>
    <submittedName>
        <fullName evidence="1">Uncharacterized protein</fullName>
    </submittedName>
</protein>
<name>A0ABX4EAW9_9BACI</name>
<keyword evidence="2" id="KW-1185">Reference proteome</keyword>
<evidence type="ECO:0000313" key="1">
    <source>
        <dbReference type="EMBL" id="OXS79169.1"/>
    </source>
</evidence>
<organism evidence="1 2">
    <name type="scientific">Domibacillus enclensis</name>
    <dbReference type="NCBI Taxonomy" id="1017273"/>
    <lineage>
        <taxon>Bacteria</taxon>
        <taxon>Bacillati</taxon>
        <taxon>Bacillota</taxon>
        <taxon>Bacilli</taxon>
        <taxon>Bacillales</taxon>
        <taxon>Bacillaceae</taxon>
        <taxon>Domibacillus</taxon>
    </lineage>
</organism>
<comment type="caution">
    <text evidence="1">The sequence shown here is derived from an EMBL/GenBank/DDBJ whole genome shotgun (WGS) entry which is preliminary data.</text>
</comment>
<dbReference type="EMBL" id="MWSK01000002">
    <property type="protein sequence ID" value="OXS79169.1"/>
    <property type="molecule type" value="Genomic_DNA"/>
</dbReference>
<proteinExistence type="predicted"/>
<sequence>MNMNDLKAFLLKACGQLLKRPDVIKLEGRALKRNIVTEDADSFHLFFSVIRETISVNVKALQLKPFHIGKMKRRQMPVNRCNKRHFRPSS</sequence>
<reference evidence="2" key="1">
    <citation type="submission" date="2017-03" db="EMBL/GenBank/DDBJ databases">
        <title>Bacillus sp. V-88(T) DSM27956, whole genome shotgun sequencing project.</title>
        <authorList>
            <person name="Dastager S.G."/>
            <person name="Neurgaonkar P.S."/>
            <person name="Dharne M.S."/>
        </authorList>
    </citation>
    <scope>NUCLEOTIDE SEQUENCE [LARGE SCALE GENOMIC DNA]</scope>
    <source>
        <strain evidence="2">DSM 25145</strain>
    </source>
</reference>
<dbReference type="Proteomes" id="UP000215545">
    <property type="component" value="Unassembled WGS sequence"/>
</dbReference>